<reference evidence="1" key="1">
    <citation type="submission" date="2023-03" db="EMBL/GenBank/DDBJ databases">
        <authorList>
            <person name="Steffen K."/>
            <person name="Cardenas P."/>
        </authorList>
    </citation>
    <scope>NUCLEOTIDE SEQUENCE</scope>
</reference>
<evidence type="ECO:0000313" key="1">
    <source>
        <dbReference type="EMBL" id="CAI8023084.1"/>
    </source>
</evidence>
<dbReference type="Proteomes" id="UP001174909">
    <property type="component" value="Unassembled WGS sequence"/>
</dbReference>
<name>A0AA35S4I0_GEOBA</name>
<feature type="non-terminal residue" evidence="1">
    <location>
        <position position="72"/>
    </location>
</feature>
<protein>
    <submittedName>
        <fullName evidence="1">Uncharacterized protein</fullName>
    </submittedName>
</protein>
<evidence type="ECO:0000313" key="2">
    <source>
        <dbReference type="Proteomes" id="UP001174909"/>
    </source>
</evidence>
<gene>
    <name evidence="1" type="ORF">GBAR_LOCUS13516</name>
</gene>
<sequence>MLCQALGSTPSQVEVTLVTGRREETVRERLTRASDHISLDQLRKICVVCVSDPDRVAVRPVGPTAVVCWALL</sequence>
<keyword evidence="2" id="KW-1185">Reference proteome</keyword>
<comment type="caution">
    <text evidence="1">The sequence shown here is derived from an EMBL/GenBank/DDBJ whole genome shotgun (WGS) entry which is preliminary data.</text>
</comment>
<dbReference type="EMBL" id="CASHTH010001992">
    <property type="protein sequence ID" value="CAI8023084.1"/>
    <property type="molecule type" value="Genomic_DNA"/>
</dbReference>
<proteinExistence type="predicted"/>
<accession>A0AA35S4I0</accession>
<dbReference type="AlphaFoldDB" id="A0AA35S4I0"/>
<organism evidence="1 2">
    <name type="scientific">Geodia barretti</name>
    <name type="common">Barrett's horny sponge</name>
    <dbReference type="NCBI Taxonomy" id="519541"/>
    <lineage>
        <taxon>Eukaryota</taxon>
        <taxon>Metazoa</taxon>
        <taxon>Porifera</taxon>
        <taxon>Demospongiae</taxon>
        <taxon>Heteroscleromorpha</taxon>
        <taxon>Tetractinellida</taxon>
        <taxon>Astrophorina</taxon>
        <taxon>Geodiidae</taxon>
        <taxon>Geodia</taxon>
    </lineage>
</organism>